<sequence>MDFGTVSSWVAAGISFASVGGAALWSWWNRPLVDWSFTGELSNPSRDEKRLIICGSCGNFGDGNAHRVSVWIHRDAEYREQKIATSPLLRPGDSLEFETSLRFEDVCNAVVFVQWTPAPIRRRTERRSARFRVASEFEPTPLDLTPVW</sequence>
<feature type="transmembrane region" description="Helical" evidence="1">
    <location>
        <begin position="6"/>
        <end position="28"/>
    </location>
</feature>
<keyword evidence="1" id="KW-0812">Transmembrane</keyword>
<evidence type="ECO:0000313" key="3">
    <source>
        <dbReference type="Proteomes" id="UP000595198"/>
    </source>
</evidence>
<keyword evidence="1" id="KW-1133">Transmembrane helix</keyword>
<organism evidence="2 3">
    <name type="scientific">Corynebacterium amycolatum</name>
    <dbReference type="NCBI Taxonomy" id="43765"/>
    <lineage>
        <taxon>Bacteria</taxon>
        <taxon>Bacillati</taxon>
        <taxon>Actinomycetota</taxon>
        <taxon>Actinomycetes</taxon>
        <taxon>Mycobacteriales</taxon>
        <taxon>Corynebacteriaceae</taxon>
        <taxon>Corynebacterium</taxon>
    </lineage>
</organism>
<evidence type="ECO:0008006" key="4">
    <source>
        <dbReference type="Google" id="ProtNLM"/>
    </source>
</evidence>
<evidence type="ECO:0000256" key="1">
    <source>
        <dbReference type="SAM" id="Phobius"/>
    </source>
</evidence>
<keyword evidence="3" id="KW-1185">Reference proteome</keyword>
<protein>
    <recommendedName>
        <fullName evidence="4">Secreted protein</fullName>
    </recommendedName>
</protein>
<keyword evidence="1" id="KW-0472">Membrane</keyword>
<accession>A0A7T4KPW9</accession>
<reference evidence="2 3" key="1">
    <citation type="submission" date="2020-12" db="EMBL/GenBank/DDBJ databases">
        <title>FDA dAtabase for Regulatory Grade micrObial Sequences (FDA-ARGOS): Supporting development and validation of Infectious Disease Dx tests.</title>
        <authorList>
            <person name="Sproer C."/>
            <person name="Gronow S."/>
            <person name="Severitt S."/>
            <person name="Schroder I."/>
            <person name="Tallon L."/>
            <person name="Sadzewicz L."/>
            <person name="Zhao X."/>
            <person name="Boylan J."/>
            <person name="Ott S."/>
            <person name="Bowen H."/>
            <person name="Vavikolanu K."/>
            <person name="Mehta A."/>
            <person name="Aluvathingal J."/>
            <person name="Nadendla S."/>
            <person name="Lowell S."/>
            <person name="Myers T."/>
            <person name="Yan Y."/>
            <person name="Sichtig H."/>
        </authorList>
    </citation>
    <scope>NUCLEOTIDE SEQUENCE [LARGE SCALE GENOMIC DNA]</scope>
    <source>
        <strain evidence="2 3">FDAARGOS_991</strain>
    </source>
</reference>
<dbReference type="Proteomes" id="UP000595198">
    <property type="component" value="Chromosome"/>
</dbReference>
<evidence type="ECO:0000313" key="2">
    <source>
        <dbReference type="EMBL" id="QQB82838.1"/>
    </source>
</evidence>
<dbReference type="EMBL" id="CP066023">
    <property type="protein sequence ID" value="QQB82838.1"/>
    <property type="molecule type" value="Genomic_DNA"/>
</dbReference>
<gene>
    <name evidence="2" type="ORF">I6H48_00775</name>
</gene>
<dbReference type="RefSeq" id="WP_198493774.1">
    <property type="nucleotide sequence ID" value="NZ_CP066023.1"/>
</dbReference>
<name>A0A7T4KPW9_CORAY</name>
<proteinExistence type="predicted"/>